<keyword evidence="3" id="KW-0808">Transferase</keyword>
<dbReference type="Proteomes" id="UP001443914">
    <property type="component" value="Unassembled WGS sequence"/>
</dbReference>
<dbReference type="FunFam" id="3.30.200.20:FF:000043">
    <property type="entry name" value="Wall-associated receptor kinase 2"/>
    <property type="match status" value="1"/>
</dbReference>
<feature type="chain" id="PRO_5043799870" description="Protein kinase domain-containing protein" evidence="16">
    <location>
        <begin position="26"/>
        <end position="713"/>
    </location>
</feature>
<evidence type="ECO:0000256" key="6">
    <source>
        <dbReference type="ARBA" id="ARBA00022741"/>
    </source>
</evidence>
<feature type="domain" description="Protein kinase" evidence="17">
    <location>
        <begin position="416"/>
        <end position="701"/>
    </location>
</feature>
<evidence type="ECO:0000256" key="3">
    <source>
        <dbReference type="ARBA" id="ARBA00022679"/>
    </source>
</evidence>
<sequence length="713" mass="80146">MSDNNYKIVIIIIICLLSSYNIREATPNIAKPGCKSNCGNVSIPYPFGIGPNCYHNPWFDVDCFDDNRFMLKALNEIDGVVDSTDNKVHPVGRRINWFNETTLIMESDCTGFCADKSNPTTYNGTIYATDLRRSPFMYSSNQNVLLVIGCGGDVVLKNIRNESLAGCAQVCRNPSEQFQIKHCYGLRCCQTPLPISIDYFWLDFFLNNPADNTSLVNEPCGSSTQAMLVDKSWISDKVIDPSVSRLQCPIPTVLEWTVEDLNVDSPGYANSTCTHKKPVGGYDCRCKADYYEGNPYLPHGCQVVKECESCVQNCRSLGNYTFGCGKDNNEENILKQKAGLILGLGVGISMILLFALFGAFRTHKVMKRRRDTQLKAQHFKRNGGIVLKQQLSSDDKDTEKARIFSSSELENATDKYNINRVLGHGGQGTVYKGMLCDGKIVAIKKWKLVDDNQLHDFINEVMLLSRINHRNVVKLLGCCLETEVPSLIYEYVPNGTLSEHICFSSEDILFTWEIRLQIALDIANALAYLHSSSLLPIFHRDIKASNILLDNKYRAKLSDFGISKSVDIDQTHVTTRVIGTFGYLDPEYFQSCQLTDKSDVYSFGVVLVELLTGQMANQLTKDDQGLVPWFLEHVEKSLWNDILDSQVVREAEREEIVTIVELARRCLILDGKKRPSMKEIEGTLQTIRSSQKGLPNDEPFITSIDDDDIQVSI</sequence>
<comment type="subcellular location">
    <subcellularLocation>
        <location evidence="1">Membrane</location>
        <topology evidence="1">Single-pass type I membrane protein</topology>
    </subcellularLocation>
</comment>
<dbReference type="AlphaFoldDB" id="A0AAW1KBT8"/>
<dbReference type="SUPFAM" id="SSF56112">
    <property type="entry name" value="Protein kinase-like (PK-like)"/>
    <property type="match status" value="1"/>
</dbReference>
<dbReference type="GO" id="GO:0005886">
    <property type="term" value="C:plasma membrane"/>
    <property type="evidence" value="ECO:0007669"/>
    <property type="project" value="TreeGrafter"/>
</dbReference>
<comment type="catalytic activity">
    <reaction evidence="14">
        <text>L-threonyl-[protein] + ATP = O-phospho-L-threonyl-[protein] + ADP + H(+)</text>
        <dbReference type="Rhea" id="RHEA:46608"/>
        <dbReference type="Rhea" id="RHEA-COMP:11060"/>
        <dbReference type="Rhea" id="RHEA-COMP:11605"/>
        <dbReference type="ChEBI" id="CHEBI:15378"/>
        <dbReference type="ChEBI" id="CHEBI:30013"/>
        <dbReference type="ChEBI" id="CHEBI:30616"/>
        <dbReference type="ChEBI" id="CHEBI:61977"/>
        <dbReference type="ChEBI" id="CHEBI:456216"/>
    </reaction>
</comment>
<dbReference type="PROSITE" id="PS00108">
    <property type="entry name" value="PROTEIN_KINASE_ST"/>
    <property type="match status" value="1"/>
</dbReference>
<evidence type="ECO:0000256" key="14">
    <source>
        <dbReference type="ARBA" id="ARBA00047951"/>
    </source>
</evidence>
<organism evidence="18 19">
    <name type="scientific">Saponaria officinalis</name>
    <name type="common">Common soapwort</name>
    <name type="synonym">Lychnis saponaria</name>
    <dbReference type="NCBI Taxonomy" id="3572"/>
    <lineage>
        <taxon>Eukaryota</taxon>
        <taxon>Viridiplantae</taxon>
        <taxon>Streptophyta</taxon>
        <taxon>Embryophyta</taxon>
        <taxon>Tracheophyta</taxon>
        <taxon>Spermatophyta</taxon>
        <taxon>Magnoliopsida</taxon>
        <taxon>eudicotyledons</taxon>
        <taxon>Gunneridae</taxon>
        <taxon>Pentapetalae</taxon>
        <taxon>Caryophyllales</taxon>
        <taxon>Caryophyllaceae</taxon>
        <taxon>Caryophylleae</taxon>
        <taxon>Saponaria</taxon>
    </lineage>
</organism>
<keyword evidence="5 16" id="KW-0732">Signal</keyword>
<keyword evidence="19" id="KW-1185">Reference proteome</keyword>
<evidence type="ECO:0000256" key="13">
    <source>
        <dbReference type="ARBA" id="ARBA00047558"/>
    </source>
</evidence>
<keyword evidence="8" id="KW-0067">ATP-binding</keyword>
<evidence type="ECO:0000313" key="18">
    <source>
        <dbReference type="EMBL" id="KAK9715437.1"/>
    </source>
</evidence>
<dbReference type="PROSITE" id="PS50011">
    <property type="entry name" value="PROTEIN_KINASE_DOM"/>
    <property type="match status" value="1"/>
</dbReference>
<dbReference type="SMART" id="SM00220">
    <property type="entry name" value="S_TKc"/>
    <property type="match status" value="1"/>
</dbReference>
<proteinExistence type="predicted"/>
<evidence type="ECO:0000256" key="10">
    <source>
        <dbReference type="ARBA" id="ARBA00023136"/>
    </source>
</evidence>
<comment type="caution">
    <text evidence="18">The sequence shown here is derived from an EMBL/GenBank/DDBJ whole genome shotgun (WGS) entry which is preliminary data.</text>
</comment>
<dbReference type="Gene3D" id="3.30.200.20">
    <property type="entry name" value="Phosphorylase Kinase, domain 1"/>
    <property type="match status" value="1"/>
</dbReference>
<keyword evidence="7" id="KW-0418">Kinase</keyword>
<keyword evidence="9 15" id="KW-1133">Transmembrane helix</keyword>
<dbReference type="Pfam" id="PF00069">
    <property type="entry name" value="Pkinase"/>
    <property type="match status" value="1"/>
</dbReference>
<feature type="signal peptide" evidence="16">
    <location>
        <begin position="1"/>
        <end position="25"/>
    </location>
</feature>
<dbReference type="PANTHER" id="PTHR27005:SF521">
    <property type="entry name" value="WALL-ASSOCIATED RECEPTOR KINASE-LIKE 6"/>
    <property type="match status" value="1"/>
</dbReference>
<evidence type="ECO:0000256" key="11">
    <source>
        <dbReference type="ARBA" id="ARBA00023157"/>
    </source>
</evidence>
<gene>
    <name evidence="18" type="ORF">RND81_06G165100</name>
</gene>
<keyword evidence="10 15" id="KW-0472">Membrane</keyword>
<dbReference type="PANTHER" id="PTHR27005">
    <property type="entry name" value="WALL-ASSOCIATED RECEPTOR KINASE-LIKE 21"/>
    <property type="match status" value="1"/>
</dbReference>
<keyword evidence="4 15" id="KW-0812">Transmembrane</keyword>
<dbReference type="GO" id="GO:0007166">
    <property type="term" value="P:cell surface receptor signaling pathway"/>
    <property type="evidence" value="ECO:0007669"/>
    <property type="project" value="InterPro"/>
</dbReference>
<evidence type="ECO:0000256" key="1">
    <source>
        <dbReference type="ARBA" id="ARBA00004479"/>
    </source>
</evidence>
<feature type="transmembrane region" description="Helical" evidence="15">
    <location>
        <begin position="338"/>
        <end position="360"/>
    </location>
</feature>
<keyword evidence="11" id="KW-1015">Disulfide bond</keyword>
<dbReference type="InterPro" id="IPR025287">
    <property type="entry name" value="WAK_GUB"/>
</dbReference>
<evidence type="ECO:0000256" key="7">
    <source>
        <dbReference type="ARBA" id="ARBA00022777"/>
    </source>
</evidence>
<keyword evidence="6" id="KW-0547">Nucleotide-binding</keyword>
<dbReference type="InterPro" id="IPR045274">
    <property type="entry name" value="WAK-like"/>
</dbReference>
<dbReference type="InterPro" id="IPR000719">
    <property type="entry name" value="Prot_kinase_dom"/>
</dbReference>
<dbReference type="FunFam" id="1.10.510.10:FF:000084">
    <property type="entry name" value="Wall-associated receptor kinase 2"/>
    <property type="match status" value="1"/>
</dbReference>
<evidence type="ECO:0000256" key="12">
    <source>
        <dbReference type="ARBA" id="ARBA00023180"/>
    </source>
</evidence>
<evidence type="ECO:0000256" key="8">
    <source>
        <dbReference type="ARBA" id="ARBA00022840"/>
    </source>
</evidence>
<evidence type="ECO:0000256" key="5">
    <source>
        <dbReference type="ARBA" id="ARBA00022729"/>
    </source>
</evidence>
<dbReference type="GO" id="GO:0030247">
    <property type="term" value="F:polysaccharide binding"/>
    <property type="evidence" value="ECO:0007669"/>
    <property type="project" value="InterPro"/>
</dbReference>
<dbReference type="InterPro" id="IPR011009">
    <property type="entry name" value="Kinase-like_dom_sf"/>
</dbReference>
<evidence type="ECO:0000259" key="17">
    <source>
        <dbReference type="PROSITE" id="PS50011"/>
    </source>
</evidence>
<evidence type="ECO:0000256" key="16">
    <source>
        <dbReference type="SAM" id="SignalP"/>
    </source>
</evidence>
<dbReference type="Pfam" id="PF13947">
    <property type="entry name" value="GUB_WAK_bind"/>
    <property type="match status" value="1"/>
</dbReference>
<evidence type="ECO:0000313" key="19">
    <source>
        <dbReference type="Proteomes" id="UP001443914"/>
    </source>
</evidence>
<evidence type="ECO:0000256" key="15">
    <source>
        <dbReference type="SAM" id="Phobius"/>
    </source>
</evidence>
<name>A0AAW1KBT8_SAPOF</name>
<accession>A0AAW1KBT8</accession>
<comment type="catalytic activity">
    <reaction evidence="13">
        <text>L-seryl-[protein] + ATP = O-phospho-L-seryl-[protein] + ADP + H(+)</text>
        <dbReference type="Rhea" id="RHEA:17989"/>
        <dbReference type="Rhea" id="RHEA-COMP:9863"/>
        <dbReference type="Rhea" id="RHEA-COMP:11604"/>
        <dbReference type="ChEBI" id="CHEBI:15378"/>
        <dbReference type="ChEBI" id="CHEBI:29999"/>
        <dbReference type="ChEBI" id="CHEBI:30616"/>
        <dbReference type="ChEBI" id="CHEBI:83421"/>
        <dbReference type="ChEBI" id="CHEBI:456216"/>
    </reaction>
</comment>
<dbReference type="Gene3D" id="1.10.510.10">
    <property type="entry name" value="Transferase(Phosphotransferase) domain 1"/>
    <property type="match status" value="1"/>
</dbReference>
<evidence type="ECO:0000256" key="2">
    <source>
        <dbReference type="ARBA" id="ARBA00022527"/>
    </source>
</evidence>
<keyword evidence="12" id="KW-0325">Glycoprotein</keyword>
<keyword evidence="2" id="KW-0723">Serine/threonine-protein kinase</keyword>
<dbReference type="GO" id="GO:0005524">
    <property type="term" value="F:ATP binding"/>
    <property type="evidence" value="ECO:0007669"/>
    <property type="project" value="UniProtKB-KW"/>
</dbReference>
<evidence type="ECO:0000256" key="9">
    <source>
        <dbReference type="ARBA" id="ARBA00022989"/>
    </source>
</evidence>
<dbReference type="InterPro" id="IPR008271">
    <property type="entry name" value="Ser/Thr_kinase_AS"/>
</dbReference>
<dbReference type="CDD" id="cd14066">
    <property type="entry name" value="STKc_IRAK"/>
    <property type="match status" value="1"/>
</dbReference>
<reference evidence="18" key="1">
    <citation type="submission" date="2024-03" db="EMBL/GenBank/DDBJ databases">
        <title>WGS assembly of Saponaria officinalis var. Norfolk2.</title>
        <authorList>
            <person name="Jenkins J."/>
            <person name="Shu S."/>
            <person name="Grimwood J."/>
            <person name="Barry K."/>
            <person name="Goodstein D."/>
            <person name="Schmutz J."/>
            <person name="Leebens-Mack J."/>
            <person name="Osbourn A."/>
        </authorList>
    </citation>
    <scope>NUCLEOTIDE SEQUENCE [LARGE SCALE GENOMIC DNA]</scope>
    <source>
        <strain evidence="18">JIC</strain>
    </source>
</reference>
<protein>
    <recommendedName>
        <fullName evidence="17">Protein kinase domain-containing protein</fullName>
    </recommendedName>
</protein>
<evidence type="ECO:0000256" key="4">
    <source>
        <dbReference type="ARBA" id="ARBA00022692"/>
    </source>
</evidence>
<dbReference type="GO" id="GO:0004674">
    <property type="term" value="F:protein serine/threonine kinase activity"/>
    <property type="evidence" value="ECO:0007669"/>
    <property type="project" value="UniProtKB-KW"/>
</dbReference>
<dbReference type="EMBL" id="JBDFQZ010000006">
    <property type="protein sequence ID" value="KAK9715437.1"/>
    <property type="molecule type" value="Genomic_DNA"/>
</dbReference>